<evidence type="ECO:0000313" key="1">
    <source>
        <dbReference type="EMBL" id="MFC5748559.1"/>
    </source>
</evidence>
<name>A0ABW1A3K2_9ACTN</name>
<protein>
    <submittedName>
        <fullName evidence="1">Uncharacterized protein</fullName>
    </submittedName>
</protein>
<evidence type="ECO:0000313" key="2">
    <source>
        <dbReference type="Proteomes" id="UP001596074"/>
    </source>
</evidence>
<dbReference type="RefSeq" id="WP_378284231.1">
    <property type="nucleotide sequence ID" value="NZ_JBHSON010000033.1"/>
</dbReference>
<proteinExistence type="predicted"/>
<organism evidence="1 2">
    <name type="scientific">Actinomadura rugatobispora</name>
    <dbReference type="NCBI Taxonomy" id="1994"/>
    <lineage>
        <taxon>Bacteria</taxon>
        <taxon>Bacillati</taxon>
        <taxon>Actinomycetota</taxon>
        <taxon>Actinomycetes</taxon>
        <taxon>Streptosporangiales</taxon>
        <taxon>Thermomonosporaceae</taxon>
        <taxon>Actinomadura</taxon>
    </lineage>
</organism>
<dbReference type="Proteomes" id="UP001596074">
    <property type="component" value="Unassembled WGS sequence"/>
</dbReference>
<comment type="caution">
    <text evidence="1">The sequence shown here is derived from an EMBL/GenBank/DDBJ whole genome shotgun (WGS) entry which is preliminary data.</text>
</comment>
<dbReference type="EMBL" id="JBHSON010000033">
    <property type="protein sequence ID" value="MFC5748559.1"/>
    <property type="molecule type" value="Genomic_DNA"/>
</dbReference>
<keyword evidence="2" id="KW-1185">Reference proteome</keyword>
<sequence length="249" mass="26972">MIKRAVIALLALAVGAGAFFYLTRDTRHDVVMRHAAEFTAIRGQLARLAAVIKPPPPPPRRIPATHCDGVPPEPFKYDHDDLTGTNTGLVTYDQLKNPSAPAGKWSVTTTDLAHYVAAATPGYRPTDADKQRADDAYTRSVETMAKVRYVVAVWTNHSEGFEQNGPWDDTLGVEAHIADLRTGKSLCFVHAAGGLSDRVHYAYPRDGGPGAQREHATEAIENNLRAAGATAFEQKLNTLGHGPFNLPTP</sequence>
<accession>A0ABW1A3K2</accession>
<gene>
    <name evidence="1" type="ORF">ACFPZN_23340</name>
</gene>
<reference evidence="2" key="1">
    <citation type="journal article" date="2019" name="Int. J. Syst. Evol. Microbiol.">
        <title>The Global Catalogue of Microorganisms (GCM) 10K type strain sequencing project: providing services to taxonomists for standard genome sequencing and annotation.</title>
        <authorList>
            <consortium name="The Broad Institute Genomics Platform"/>
            <consortium name="The Broad Institute Genome Sequencing Center for Infectious Disease"/>
            <person name="Wu L."/>
            <person name="Ma J."/>
        </authorList>
    </citation>
    <scope>NUCLEOTIDE SEQUENCE [LARGE SCALE GENOMIC DNA]</scope>
    <source>
        <strain evidence="2">KCTC 42087</strain>
    </source>
</reference>